<accession>A0A4C1VKF1</accession>
<name>A0A4C1VKF1_EUMVA</name>
<evidence type="ECO:0000313" key="1">
    <source>
        <dbReference type="EMBL" id="GBP39073.1"/>
    </source>
</evidence>
<protein>
    <submittedName>
        <fullName evidence="1">Uncharacterized protein</fullName>
    </submittedName>
</protein>
<dbReference type="AlphaFoldDB" id="A0A4C1VKF1"/>
<reference evidence="1 2" key="1">
    <citation type="journal article" date="2019" name="Commun. Biol.">
        <title>The bagworm genome reveals a unique fibroin gene that provides high tensile strength.</title>
        <authorList>
            <person name="Kono N."/>
            <person name="Nakamura H."/>
            <person name="Ohtoshi R."/>
            <person name="Tomita M."/>
            <person name="Numata K."/>
            <person name="Arakawa K."/>
        </authorList>
    </citation>
    <scope>NUCLEOTIDE SEQUENCE [LARGE SCALE GENOMIC DNA]</scope>
</reference>
<sequence>MRHHTSGPSMTGLDKSFFIRLPLSFDIQTPPQRSACEACKMELLLKEVVYCRCLSSTRTHQLMEWKRDRCAPQAEGLGRSCLSIARSALSLARSAQAERDNESCFFVRAAGVHLFIRRHHVKN</sequence>
<gene>
    <name evidence="1" type="ORF">EVAR_27431_1</name>
</gene>
<evidence type="ECO:0000313" key="2">
    <source>
        <dbReference type="Proteomes" id="UP000299102"/>
    </source>
</evidence>
<keyword evidence="2" id="KW-1185">Reference proteome</keyword>
<proteinExistence type="predicted"/>
<dbReference type="EMBL" id="BGZK01000359">
    <property type="protein sequence ID" value="GBP39073.1"/>
    <property type="molecule type" value="Genomic_DNA"/>
</dbReference>
<comment type="caution">
    <text evidence="1">The sequence shown here is derived from an EMBL/GenBank/DDBJ whole genome shotgun (WGS) entry which is preliminary data.</text>
</comment>
<dbReference type="Proteomes" id="UP000299102">
    <property type="component" value="Unassembled WGS sequence"/>
</dbReference>
<organism evidence="1 2">
    <name type="scientific">Eumeta variegata</name>
    <name type="common">Bagworm moth</name>
    <name type="synonym">Eumeta japonica</name>
    <dbReference type="NCBI Taxonomy" id="151549"/>
    <lineage>
        <taxon>Eukaryota</taxon>
        <taxon>Metazoa</taxon>
        <taxon>Ecdysozoa</taxon>
        <taxon>Arthropoda</taxon>
        <taxon>Hexapoda</taxon>
        <taxon>Insecta</taxon>
        <taxon>Pterygota</taxon>
        <taxon>Neoptera</taxon>
        <taxon>Endopterygota</taxon>
        <taxon>Lepidoptera</taxon>
        <taxon>Glossata</taxon>
        <taxon>Ditrysia</taxon>
        <taxon>Tineoidea</taxon>
        <taxon>Psychidae</taxon>
        <taxon>Oiketicinae</taxon>
        <taxon>Eumeta</taxon>
    </lineage>
</organism>